<evidence type="ECO:0000313" key="3">
    <source>
        <dbReference type="Proteomes" id="UP000610746"/>
    </source>
</evidence>
<proteinExistence type="predicted"/>
<feature type="transmembrane region" description="Helical" evidence="1">
    <location>
        <begin position="78"/>
        <end position="98"/>
    </location>
</feature>
<sequence length="323" mass="37876">MKNNNLNYQKNKVTSVVKTFHRKLLKNFVITLELIFSTYTIGVIYFYDDFTTHISIIAAMSAWCLLIIVLQNKSVKNINNYIVFVLLTISVIITFFHISTNRAFSIEYFYFVVIISLPLFFNYKNENKYIIIVSLFTFISYIGTIFLSTKSVGNELMYKKDGYEIFQKFIEIYAFISTVVTTYFIVQKSFLNSRLSKLCLREKHIHLFKNHHRSIDVLNIKGKLISKNIFDKLIVLAKEGNIAFILVFDEQFPNFKTSLESKNKSLLHEDLLLCRLIKLNLNLNDIADSMGSSLRSVESRKYRIRKKFQIPQGVQLEKFLQDF</sequence>
<name>A0A8J8GDI7_9FLAO</name>
<evidence type="ECO:0008006" key="4">
    <source>
        <dbReference type="Google" id="ProtNLM"/>
    </source>
</evidence>
<keyword evidence="1" id="KW-0472">Membrane</keyword>
<dbReference type="SUPFAM" id="SSF46894">
    <property type="entry name" value="C-terminal effector domain of the bipartite response regulators"/>
    <property type="match status" value="1"/>
</dbReference>
<comment type="caution">
    <text evidence="2">The sequence shown here is derived from an EMBL/GenBank/DDBJ whole genome shotgun (WGS) entry which is preliminary data.</text>
</comment>
<dbReference type="AlphaFoldDB" id="A0A8J8GDI7"/>
<dbReference type="Proteomes" id="UP000610746">
    <property type="component" value="Unassembled WGS sequence"/>
</dbReference>
<evidence type="ECO:0000256" key="1">
    <source>
        <dbReference type="SAM" id="Phobius"/>
    </source>
</evidence>
<feature type="transmembrane region" description="Helical" evidence="1">
    <location>
        <begin position="129"/>
        <end position="149"/>
    </location>
</feature>
<keyword evidence="1" id="KW-1133">Transmembrane helix</keyword>
<dbReference type="InterPro" id="IPR016032">
    <property type="entry name" value="Sig_transdc_resp-reg_C-effctor"/>
</dbReference>
<reference evidence="2" key="1">
    <citation type="submission" date="2020-05" db="EMBL/GenBank/DDBJ databases">
        <title>Genomic Encyclopedia of Type Strains, Phase IV (KMG-V): Genome sequencing to study the core and pangenomes of soil and plant-associated prokaryotes.</title>
        <authorList>
            <person name="Whitman W."/>
        </authorList>
    </citation>
    <scope>NUCLEOTIDE SEQUENCE</scope>
    <source>
        <strain evidence="2">16F</strain>
    </source>
</reference>
<gene>
    <name evidence="2" type="ORF">HNQ03_003047</name>
</gene>
<protein>
    <recommendedName>
        <fullName evidence="4">HTH luxR-type domain-containing protein</fullName>
    </recommendedName>
</protein>
<dbReference type="RefSeq" id="WP_173780493.1">
    <property type="nucleotide sequence ID" value="NZ_JABSNO010000034.1"/>
</dbReference>
<feature type="transmembrane region" description="Helical" evidence="1">
    <location>
        <begin position="53"/>
        <end position="71"/>
    </location>
</feature>
<feature type="transmembrane region" description="Helical" evidence="1">
    <location>
        <begin position="169"/>
        <end position="186"/>
    </location>
</feature>
<feature type="transmembrane region" description="Helical" evidence="1">
    <location>
        <begin position="104"/>
        <end position="122"/>
    </location>
</feature>
<dbReference type="GO" id="GO:0003677">
    <property type="term" value="F:DNA binding"/>
    <property type="evidence" value="ECO:0007669"/>
    <property type="project" value="InterPro"/>
</dbReference>
<feature type="transmembrane region" description="Helical" evidence="1">
    <location>
        <begin position="28"/>
        <end position="47"/>
    </location>
</feature>
<accession>A0A8J8GDI7</accession>
<dbReference type="GO" id="GO:0006355">
    <property type="term" value="P:regulation of DNA-templated transcription"/>
    <property type="evidence" value="ECO:0007669"/>
    <property type="project" value="InterPro"/>
</dbReference>
<organism evidence="2 3">
    <name type="scientific">Frigoriflavimonas asaccharolytica</name>
    <dbReference type="NCBI Taxonomy" id="2735899"/>
    <lineage>
        <taxon>Bacteria</taxon>
        <taxon>Pseudomonadati</taxon>
        <taxon>Bacteroidota</taxon>
        <taxon>Flavobacteriia</taxon>
        <taxon>Flavobacteriales</taxon>
        <taxon>Weeksellaceae</taxon>
        <taxon>Frigoriflavimonas</taxon>
    </lineage>
</organism>
<evidence type="ECO:0000313" key="2">
    <source>
        <dbReference type="EMBL" id="NRS93955.1"/>
    </source>
</evidence>
<keyword evidence="3" id="KW-1185">Reference proteome</keyword>
<keyword evidence="1" id="KW-0812">Transmembrane</keyword>
<dbReference type="EMBL" id="JABSNO010000034">
    <property type="protein sequence ID" value="NRS93955.1"/>
    <property type="molecule type" value="Genomic_DNA"/>
</dbReference>